<evidence type="ECO:0000313" key="2">
    <source>
        <dbReference type="Proteomes" id="UP000565468"/>
    </source>
</evidence>
<dbReference type="Proteomes" id="UP000565468">
    <property type="component" value="Unassembled WGS sequence"/>
</dbReference>
<gene>
    <name evidence="1" type="ORF">HII30_09280</name>
</gene>
<dbReference type="AlphaFoldDB" id="A0A848M6Z4"/>
<evidence type="ECO:0000313" key="1">
    <source>
        <dbReference type="EMBL" id="NMO95960.1"/>
    </source>
</evidence>
<dbReference type="CDD" id="cd02947">
    <property type="entry name" value="TRX_family"/>
    <property type="match status" value="1"/>
</dbReference>
<accession>A0A848M6Z4</accession>
<organism evidence="1 2">
    <name type="scientific">Paenibacillus lemnae</name>
    <dbReference type="NCBI Taxonomy" id="1330551"/>
    <lineage>
        <taxon>Bacteria</taxon>
        <taxon>Bacillati</taxon>
        <taxon>Bacillota</taxon>
        <taxon>Bacilli</taxon>
        <taxon>Bacillales</taxon>
        <taxon>Paenibacillaceae</taxon>
        <taxon>Paenibacillus</taxon>
    </lineage>
</organism>
<comment type="caution">
    <text evidence="1">The sequence shown here is derived from an EMBL/GenBank/DDBJ whole genome shotgun (WGS) entry which is preliminary data.</text>
</comment>
<dbReference type="Gene3D" id="3.40.30.10">
    <property type="entry name" value="Glutaredoxin"/>
    <property type="match status" value="1"/>
</dbReference>
<name>A0A848M6Z4_PAELE</name>
<dbReference type="SUPFAM" id="SSF52833">
    <property type="entry name" value="Thioredoxin-like"/>
    <property type="match status" value="1"/>
</dbReference>
<protein>
    <submittedName>
        <fullName evidence="1">Thioredoxin family protein</fullName>
    </submittedName>
</protein>
<reference evidence="1 2" key="1">
    <citation type="submission" date="2020-04" db="EMBL/GenBank/DDBJ databases">
        <title>Paenibacillus algicola sp. nov., a novel marine bacterium producing alginate lyase.</title>
        <authorList>
            <person name="Huang H."/>
        </authorList>
    </citation>
    <scope>NUCLEOTIDE SEQUENCE [LARGE SCALE GENOMIC DNA]</scope>
    <source>
        <strain evidence="1 2">L7-75</strain>
    </source>
</reference>
<keyword evidence="2" id="KW-1185">Reference proteome</keyword>
<dbReference type="InterPro" id="IPR036249">
    <property type="entry name" value="Thioredoxin-like_sf"/>
</dbReference>
<dbReference type="EMBL" id="JABBPN010000006">
    <property type="protein sequence ID" value="NMO95960.1"/>
    <property type="molecule type" value="Genomic_DNA"/>
</dbReference>
<proteinExistence type="predicted"/>
<sequence length="115" mass="12998">MISLSQRQLKERLDWHQHLIAQNRSRPTPVIVFLHTPLCGTCGAARKMLNVAEMMLPEGILLESDVNFLPEIVTRFEVRSVPALLAVTGDPGEPYQLLYRMGSVQDILNFVRSVL</sequence>
<dbReference type="RefSeq" id="WP_169504736.1">
    <property type="nucleotide sequence ID" value="NZ_JABBPN010000006.1"/>
</dbReference>